<evidence type="ECO:0000313" key="9">
    <source>
        <dbReference type="Proteomes" id="UP001157167"/>
    </source>
</evidence>
<evidence type="ECO:0000256" key="4">
    <source>
        <dbReference type="ARBA" id="ARBA00023027"/>
    </source>
</evidence>
<comment type="catalytic activity">
    <reaction evidence="5">
        <text>N,N-dimethyl-1,4-phenylenediamine + anthranilate + 2 NAD(+) = 2-(4-dimethylaminophenyl)diazenylbenzoate + 2 NADH + 2 H(+)</text>
        <dbReference type="Rhea" id="RHEA:55872"/>
        <dbReference type="ChEBI" id="CHEBI:15378"/>
        <dbReference type="ChEBI" id="CHEBI:15783"/>
        <dbReference type="ChEBI" id="CHEBI:16567"/>
        <dbReference type="ChEBI" id="CHEBI:57540"/>
        <dbReference type="ChEBI" id="CHEBI:57945"/>
        <dbReference type="ChEBI" id="CHEBI:71579"/>
        <dbReference type="EC" id="1.7.1.17"/>
    </reaction>
    <physiologicalReaction direction="right-to-left" evidence="5">
        <dbReference type="Rhea" id="RHEA:55874"/>
    </physiologicalReaction>
</comment>
<evidence type="ECO:0000256" key="5">
    <source>
        <dbReference type="ARBA" id="ARBA00048542"/>
    </source>
</evidence>
<dbReference type="SUPFAM" id="SSF52218">
    <property type="entry name" value="Flavoproteins"/>
    <property type="match status" value="1"/>
</dbReference>
<dbReference type="Gene3D" id="3.40.50.360">
    <property type="match status" value="1"/>
</dbReference>
<dbReference type="InterPro" id="IPR023048">
    <property type="entry name" value="NADH:quinone_OxRdtase_FMN_depd"/>
</dbReference>
<keyword evidence="1 6" id="KW-0285">Flavoprotein</keyword>
<comment type="caution">
    <text evidence="6">Lacks conserved residue(s) required for the propagation of feature annotation.</text>
</comment>
<feature type="binding site" evidence="6">
    <location>
        <begin position="96"/>
        <end position="99"/>
    </location>
    <ligand>
        <name>FMN</name>
        <dbReference type="ChEBI" id="CHEBI:58210"/>
    </ligand>
</feature>
<dbReference type="EC" id="1.6.5.-" evidence="6"/>
<dbReference type="Proteomes" id="UP001157167">
    <property type="component" value="Unassembled WGS sequence"/>
</dbReference>
<comment type="similarity">
    <text evidence="6">Belongs to the azoreductase type 1 family.</text>
</comment>
<dbReference type="InterPro" id="IPR003680">
    <property type="entry name" value="Flavodoxin_fold"/>
</dbReference>
<comment type="function">
    <text evidence="6">Quinone reductase that provides resistance to thiol-specific stress caused by electrophilic quinones.</text>
</comment>
<dbReference type="RefSeq" id="WP_284187160.1">
    <property type="nucleotide sequence ID" value="NZ_BSPX01000012.1"/>
</dbReference>
<organism evidence="8 9">
    <name type="scientific">Zoogloea oryzae</name>
    <dbReference type="NCBI Taxonomy" id="310767"/>
    <lineage>
        <taxon>Bacteria</taxon>
        <taxon>Pseudomonadati</taxon>
        <taxon>Pseudomonadota</taxon>
        <taxon>Betaproteobacteria</taxon>
        <taxon>Rhodocyclales</taxon>
        <taxon>Zoogloeaceae</taxon>
        <taxon>Zoogloea</taxon>
    </lineage>
</organism>
<feature type="binding site" evidence="6">
    <location>
        <position position="10"/>
    </location>
    <ligand>
        <name>FMN</name>
        <dbReference type="ChEBI" id="CHEBI:58210"/>
    </ligand>
</feature>
<evidence type="ECO:0000256" key="2">
    <source>
        <dbReference type="ARBA" id="ARBA00022643"/>
    </source>
</evidence>
<comment type="subunit">
    <text evidence="6">Homodimer.</text>
</comment>
<proteinExistence type="inferred from homology"/>
<dbReference type="PANTHER" id="PTHR43741">
    <property type="entry name" value="FMN-DEPENDENT NADH-AZOREDUCTASE 1"/>
    <property type="match status" value="1"/>
</dbReference>
<dbReference type="InterPro" id="IPR050104">
    <property type="entry name" value="FMN-dep_NADH:Q_OxRdtase_AzoR1"/>
</dbReference>
<dbReference type="Pfam" id="PF02525">
    <property type="entry name" value="Flavodoxin_2"/>
    <property type="match status" value="1"/>
</dbReference>
<name>A0ABQ6FB71_9RHOO</name>
<feature type="domain" description="Flavodoxin-like fold" evidence="7">
    <location>
        <begin position="3"/>
        <end position="197"/>
    </location>
</feature>
<dbReference type="InterPro" id="IPR029039">
    <property type="entry name" value="Flavoprotein-like_sf"/>
</dbReference>
<comment type="function">
    <text evidence="6">Also exhibits azoreductase activity. Catalyzes the reductive cleavage of the azo bond in aromatic azo compounds to the corresponding amines.</text>
</comment>
<reference evidence="9" key="1">
    <citation type="journal article" date="2019" name="Int. J. Syst. Evol. Microbiol.">
        <title>The Global Catalogue of Microorganisms (GCM) 10K type strain sequencing project: providing services to taxonomists for standard genome sequencing and annotation.</title>
        <authorList>
            <consortium name="The Broad Institute Genomics Platform"/>
            <consortium name="The Broad Institute Genome Sequencing Center for Infectious Disease"/>
            <person name="Wu L."/>
            <person name="Ma J."/>
        </authorList>
    </citation>
    <scope>NUCLEOTIDE SEQUENCE [LARGE SCALE GENOMIC DNA]</scope>
    <source>
        <strain evidence="9">NBRC 102407</strain>
    </source>
</reference>
<comment type="caution">
    <text evidence="8">The sequence shown here is derived from an EMBL/GenBank/DDBJ whole genome shotgun (WGS) entry which is preliminary data.</text>
</comment>
<keyword evidence="4 6" id="KW-0520">NAD</keyword>
<keyword evidence="2 6" id="KW-0288">FMN</keyword>
<dbReference type="EMBL" id="BSPX01000012">
    <property type="protein sequence ID" value="GLT21770.1"/>
    <property type="molecule type" value="Genomic_DNA"/>
</dbReference>
<gene>
    <name evidence="6 8" type="primary">azoR</name>
    <name evidence="8" type="ORF">GCM10007933_12230</name>
</gene>
<evidence type="ECO:0000256" key="3">
    <source>
        <dbReference type="ARBA" id="ARBA00023002"/>
    </source>
</evidence>
<evidence type="ECO:0000256" key="6">
    <source>
        <dbReference type="HAMAP-Rule" id="MF_01216"/>
    </source>
</evidence>
<dbReference type="HAMAP" id="MF_01216">
    <property type="entry name" value="Azoreductase_type1"/>
    <property type="match status" value="1"/>
</dbReference>
<dbReference type="PANTHER" id="PTHR43741:SF2">
    <property type="entry name" value="FMN-DEPENDENT NADH:QUINONE OXIDOREDUCTASE"/>
    <property type="match status" value="1"/>
</dbReference>
<accession>A0ABQ6FB71</accession>
<protein>
    <recommendedName>
        <fullName evidence="6">FMN dependent NADH:quinone oxidoreductase</fullName>
        <ecNumber evidence="6">1.6.5.-</ecNumber>
    </recommendedName>
    <alternativeName>
        <fullName evidence="6">Azo-dye reductase</fullName>
    </alternativeName>
    <alternativeName>
        <fullName evidence="6">FMN-dependent NADH-azo compound oxidoreductase</fullName>
    </alternativeName>
    <alternativeName>
        <fullName evidence="6">FMN-dependent NADH-azoreductase</fullName>
        <ecNumber evidence="6">1.7.1.17</ecNumber>
    </alternativeName>
</protein>
<evidence type="ECO:0000259" key="7">
    <source>
        <dbReference type="Pfam" id="PF02525"/>
    </source>
</evidence>
<sequence length="200" mass="21428">MTTLLKINASLFSNQGQSSQLADRFVAAYVAAHPGATVIDRDLAANPVPHLDAERFLSFLAKPEARSEAQQAVVAFSDALIEEIRRADQIVIGLPMYNFGVPSTLKAYFDHIARAGVTFRYTANGPEGLLTGKKVTVLAARGGKYFGTPKDSQTTYVRDFLGFIGITDVEFIYAEGLNMGEDSKSAALAAAHAQVAELAA</sequence>
<dbReference type="EC" id="1.7.1.17" evidence="6"/>
<keyword evidence="9" id="KW-1185">Reference proteome</keyword>
<evidence type="ECO:0000313" key="8">
    <source>
        <dbReference type="EMBL" id="GLT21770.1"/>
    </source>
</evidence>
<keyword evidence="3 6" id="KW-0560">Oxidoreductase</keyword>
<evidence type="ECO:0000256" key="1">
    <source>
        <dbReference type="ARBA" id="ARBA00022630"/>
    </source>
</evidence>
<comment type="catalytic activity">
    <reaction evidence="6">
        <text>2 a quinone + NADH + H(+) = 2 a 1,4-benzosemiquinone + NAD(+)</text>
        <dbReference type="Rhea" id="RHEA:65952"/>
        <dbReference type="ChEBI" id="CHEBI:15378"/>
        <dbReference type="ChEBI" id="CHEBI:57540"/>
        <dbReference type="ChEBI" id="CHEBI:57945"/>
        <dbReference type="ChEBI" id="CHEBI:132124"/>
        <dbReference type="ChEBI" id="CHEBI:134225"/>
    </reaction>
</comment>
<comment type="cofactor">
    <cofactor evidence="6">
        <name>FMN</name>
        <dbReference type="ChEBI" id="CHEBI:58210"/>
    </cofactor>
    <text evidence="6">Binds 1 FMN per subunit.</text>
</comment>